<keyword evidence="1" id="KW-0560">Oxidoreductase</keyword>
<dbReference type="OrthoDB" id="9791689at2"/>
<dbReference type="InterPro" id="IPR036188">
    <property type="entry name" value="FAD/NAD-bd_sf"/>
</dbReference>
<dbReference type="Proteomes" id="UP000190675">
    <property type="component" value="Chromosome I"/>
</dbReference>
<dbReference type="RefSeq" id="WP_079570142.1">
    <property type="nucleotide sequence ID" value="NZ_LT670818.1"/>
</dbReference>
<dbReference type="SUPFAM" id="SSF51905">
    <property type="entry name" value="FAD/NAD(P)-binding domain"/>
    <property type="match status" value="1"/>
</dbReference>
<evidence type="ECO:0000256" key="1">
    <source>
        <dbReference type="ARBA" id="ARBA00023002"/>
    </source>
</evidence>
<proteinExistence type="predicted"/>
<dbReference type="Pfam" id="PF01494">
    <property type="entry name" value="FAD_binding_3"/>
    <property type="match status" value="1"/>
</dbReference>
<feature type="domain" description="FAD-binding" evidence="2">
    <location>
        <begin position="6"/>
        <end position="347"/>
    </location>
</feature>
<dbReference type="Gene3D" id="3.30.70.2450">
    <property type="match status" value="1"/>
</dbReference>
<evidence type="ECO:0000259" key="2">
    <source>
        <dbReference type="Pfam" id="PF01494"/>
    </source>
</evidence>
<dbReference type="GO" id="GO:0071949">
    <property type="term" value="F:FAD binding"/>
    <property type="evidence" value="ECO:0007669"/>
    <property type="project" value="InterPro"/>
</dbReference>
<dbReference type="InterPro" id="IPR002938">
    <property type="entry name" value="FAD-bd"/>
</dbReference>
<dbReference type="PANTHER" id="PTHR43476">
    <property type="entry name" value="3-(3-HYDROXY-PHENYL)PROPIONATE/3-HYDROXYCINNAMIC ACID HYDROXYLASE"/>
    <property type="match status" value="1"/>
</dbReference>
<protein>
    <submittedName>
        <fullName evidence="3">3-(3-hydroxy-phenyl)propionate hydroxylase</fullName>
    </submittedName>
</protein>
<dbReference type="InterPro" id="IPR050631">
    <property type="entry name" value="PheA/TfdB_FAD_monoxygenase"/>
</dbReference>
<evidence type="ECO:0000313" key="3">
    <source>
        <dbReference type="EMBL" id="SHH36150.1"/>
    </source>
</evidence>
<sequence>MKAREKVIIVGGGPVGLLCALNLASHDVPVLVLESHPELFMDLRAGSFHPPTLEVMEPLGLTAKLLDIGIPVHKWQLRDRNKGIIATFELSLLGDETPFPFRLHLEQHRFTPIVLEELRKLPNAEVRFSSHVENIAQTDSGVRVTARTPDGEEAFESTWVIGADGGGSVVRNCADIEFEGFTFPERFALISTTHDLGHDGFTDTAYISHPVEWCAVFRLPDQGPPGLWRFLYGCDPDESEQDALSTPRIERRLQSVQPKSTPYDIVHRTIYRVHQRVATTFRNGRLLIAGDAAHLNNPIGGFGLNCGLQDAMNLTDKLIRVIHADASDDFLGLYVRQRRTANIEYVQEASIRNKRLLEETDESVRLSRLDDMRRSSLDPSLAKAVLMRSSMIDSMRRANSIV</sequence>
<dbReference type="GO" id="GO:0016491">
    <property type="term" value="F:oxidoreductase activity"/>
    <property type="evidence" value="ECO:0007669"/>
    <property type="project" value="UniProtKB-KW"/>
</dbReference>
<accession>A0A1M5SCH6</accession>
<dbReference type="EMBL" id="LT670818">
    <property type="protein sequence ID" value="SHH36150.1"/>
    <property type="molecule type" value="Genomic_DNA"/>
</dbReference>
<organism evidence="3 4">
    <name type="scientific">Bradyrhizobium erythrophlei</name>
    <dbReference type="NCBI Taxonomy" id="1437360"/>
    <lineage>
        <taxon>Bacteria</taxon>
        <taxon>Pseudomonadati</taxon>
        <taxon>Pseudomonadota</taxon>
        <taxon>Alphaproteobacteria</taxon>
        <taxon>Hyphomicrobiales</taxon>
        <taxon>Nitrobacteraceae</taxon>
        <taxon>Bradyrhizobium</taxon>
    </lineage>
</organism>
<dbReference type="AlphaFoldDB" id="A0A1M5SCH6"/>
<name>A0A1M5SCH6_9BRAD</name>
<dbReference type="Gene3D" id="3.50.50.60">
    <property type="entry name" value="FAD/NAD(P)-binding domain"/>
    <property type="match status" value="1"/>
</dbReference>
<gene>
    <name evidence="3" type="ORF">SAMN05444169_7060</name>
</gene>
<reference evidence="3 4" key="1">
    <citation type="submission" date="2016-11" db="EMBL/GenBank/DDBJ databases">
        <authorList>
            <person name="Jaros S."/>
            <person name="Januszkiewicz K."/>
            <person name="Wedrychowicz H."/>
        </authorList>
    </citation>
    <scope>NUCLEOTIDE SEQUENCE [LARGE SCALE GENOMIC DNA]</scope>
    <source>
        <strain evidence="3 4">GAS242</strain>
    </source>
</reference>
<dbReference type="PRINTS" id="PR00420">
    <property type="entry name" value="RNGMNOXGNASE"/>
</dbReference>
<evidence type="ECO:0000313" key="4">
    <source>
        <dbReference type="Proteomes" id="UP000190675"/>
    </source>
</evidence>
<dbReference type="PANTHER" id="PTHR43476:SF5">
    <property type="entry name" value="FAD-DEPENDENT MONOOXYGENASE"/>
    <property type="match status" value="1"/>
</dbReference>